<protein>
    <submittedName>
        <fullName evidence="1">Uncharacterized protein</fullName>
    </submittedName>
</protein>
<evidence type="ECO:0000313" key="1">
    <source>
        <dbReference type="EMBL" id="UYM16246.1"/>
    </source>
</evidence>
<evidence type="ECO:0000313" key="2">
    <source>
        <dbReference type="Proteomes" id="UP001163255"/>
    </source>
</evidence>
<dbReference type="EMBL" id="CP103300">
    <property type="protein sequence ID" value="UYM16246.1"/>
    <property type="molecule type" value="Genomic_DNA"/>
</dbReference>
<accession>A0ABY6GVY9</accession>
<name>A0ABY6GVY9_9GAMM</name>
<reference evidence="1" key="1">
    <citation type="submission" date="2022-10" db="EMBL/GenBank/DDBJ databases">
        <title>Completed Genome Sequence of two octocoral isolated bacterium, Endozoicomonas euniceicola EF212T and Endozoicomonas gorgoniicola PS125T.</title>
        <authorList>
            <person name="Chiou Y.-J."/>
            <person name="Chen Y.-H."/>
        </authorList>
    </citation>
    <scope>NUCLEOTIDE SEQUENCE</scope>
    <source>
        <strain evidence="1">EF212</strain>
    </source>
</reference>
<keyword evidence="2" id="KW-1185">Reference proteome</keyword>
<dbReference type="RefSeq" id="WP_262598548.1">
    <property type="nucleotide sequence ID" value="NZ_CP103300.1"/>
</dbReference>
<proteinExistence type="predicted"/>
<dbReference type="Proteomes" id="UP001163255">
    <property type="component" value="Chromosome"/>
</dbReference>
<gene>
    <name evidence="1" type="ORF">NX720_26200</name>
</gene>
<sequence>MVAMSYPLSVMYEVLVVDITEEYEDVLQNLEFPIIEFFHHYLALEDWEVKRALEATIEHYRAEYAKREPKNMHLSNIEEIITERLITVCEWRLGRVELDKVIAITSEFAYQFNPENFIKTPEELQKCLKRIIKSVERWNREGGRQGYLKFTSQFFPQP</sequence>
<organism evidence="1 2">
    <name type="scientific">Endozoicomonas euniceicola</name>
    <dbReference type="NCBI Taxonomy" id="1234143"/>
    <lineage>
        <taxon>Bacteria</taxon>
        <taxon>Pseudomonadati</taxon>
        <taxon>Pseudomonadota</taxon>
        <taxon>Gammaproteobacteria</taxon>
        <taxon>Oceanospirillales</taxon>
        <taxon>Endozoicomonadaceae</taxon>
        <taxon>Endozoicomonas</taxon>
    </lineage>
</organism>